<dbReference type="NCBIfam" id="TIGR02245">
    <property type="entry name" value="HAD_IIID1"/>
    <property type="match status" value="1"/>
</dbReference>
<dbReference type="Pfam" id="PF03031">
    <property type="entry name" value="NIF"/>
    <property type="match status" value="1"/>
</dbReference>
<dbReference type="PROSITE" id="PS50053">
    <property type="entry name" value="UBIQUITIN_2"/>
    <property type="match status" value="1"/>
</dbReference>
<feature type="compositionally biased region" description="Low complexity" evidence="12">
    <location>
        <begin position="414"/>
        <end position="425"/>
    </location>
</feature>
<evidence type="ECO:0000256" key="2">
    <source>
        <dbReference type="ARBA" id="ARBA00004123"/>
    </source>
</evidence>
<dbReference type="GO" id="GO:0090364">
    <property type="term" value="P:regulation of proteasome assembly"/>
    <property type="evidence" value="ECO:0007669"/>
    <property type="project" value="InterPro"/>
</dbReference>
<dbReference type="SUPFAM" id="SSF56784">
    <property type="entry name" value="HAD-like"/>
    <property type="match status" value="1"/>
</dbReference>
<evidence type="ECO:0000313" key="16">
    <source>
        <dbReference type="Proteomes" id="UP000198341"/>
    </source>
</evidence>
<accession>K8EH60</accession>
<dbReference type="KEGG" id="bpg:Bathy08g01380"/>
<dbReference type="InterPro" id="IPR004274">
    <property type="entry name" value="FCP1_dom"/>
</dbReference>
<dbReference type="Gene3D" id="3.10.20.90">
    <property type="entry name" value="Phosphatidylinositol 3-kinase Catalytic Subunit, Chain A, domain 1"/>
    <property type="match status" value="1"/>
</dbReference>
<dbReference type="GO" id="GO:0046872">
    <property type="term" value="F:metal ion binding"/>
    <property type="evidence" value="ECO:0007669"/>
    <property type="project" value="UniProtKB-KW"/>
</dbReference>
<feature type="region of interest" description="Disordered" evidence="12">
    <location>
        <begin position="1"/>
        <end position="28"/>
    </location>
</feature>
<dbReference type="InterPro" id="IPR000626">
    <property type="entry name" value="Ubiquitin-like_dom"/>
</dbReference>
<dbReference type="eggNOG" id="KOG1605">
    <property type="taxonomic scope" value="Eukaryota"/>
</dbReference>
<keyword evidence="16" id="KW-1185">Reference proteome</keyword>
<evidence type="ECO:0000256" key="9">
    <source>
        <dbReference type="ARBA" id="ARBA00032039"/>
    </source>
</evidence>
<keyword evidence="8" id="KW-0539">Nucleus</keyword>
<sequence>MSGGVDDIDVDIDDHRDHRNNNNMNDSTTTIEIKHGKASIHIEISKRSTIRELKRKIERETGIEPMNQKMPNLKLGKHLAPDEASIESLGKLPNKVMLLGKSTKDVTELKNLEKEMLEKAPEILDDFESDVLDSEPLLCYADPVYVARLAARVEKYKGLSPLNETREGKKLLVLDIDYTLFDHRTPGENAQELARPYLHDFLSSAYKRYDIVIWSATSMLWVKTKMQELGVLSHPSYKILALVDSGSMITVQTKERGIFNCKPLGWIWAQPWSQERGYDSSNTIMFDDLRRNFAMNPSSGLKIKPFRNAHTSRATDNELKKLKVYVDIIARENVDFKTLDHKKWERYVLKALKEGKLSEHEAKEVKSFWPNSTVVRELLANQQPGAVAAQTGNQQQQQQQQQQEQREETEDGGQRQQQQKQQQQPSGGGEKRSGGRDEQ</sequence>
<keyword evidence="4" id="KW-0479">Metal-binding</keyword>
<feature type="region of interest" description="Disordered" evidence="12">
    <location>
        <begin position="384"/>
        <end position="439"/>
    </location>
</feature>
<comment type="subcellular location">
    <subcellularLocation>
        <location evidence="2">Nucleus</location>
    </subcellularLocation>
</comment>
<dbReference type="InterPro" id="IPR036412">
    <property type="entry name" value="HAD-like_sf"/>
</dbReference>
<protein>
    <recommendedName>
        <fullName evidence="3">protein-serine/threonine phosphatase</fullName>
        <ecNumber evidence="3">3.1.3.16</ecNumber>
    </recommendedName>
    <alternativeName>
        <fullName evidence="9">Nuclear proteasome inhibitor UBLCP1</fullName>
    </alternativeName>
</protein>
<dbReference type="Proteomes" id="UP000198341">
    <property type="component" value="Chromosome 8"/>
</dbReference>
<dbReference type="AlphaFoldDB" id="K8EH60"/>
<evidence type="ECO:0000256" key="7">
    <source>
        <dbReference type="ARBA" id="ARBA00022912"/>
    </source>
</evidence>
<dbReference type="OrthoDB" id="1711508at2759"/>
<evidence type="ECO:0000256" key="5">
    <source>
        <dbReference type="ARBA" id="ARBA00022801"/>
    </source>
</evidence>
<evidence type="ECO:0000256" key="8">
    <source>
        <dbReference type="ARBA" id="ARBA00023242"/>
    </source>
</evidence>
<dbReference type="InterPro" id="IPR051658">
    <property type="entry name" value="UBLCP1"/>
</dbReference>
<feature type="compositionally biased region" description="Low complexity" evidence="12">
    <location>
        <begin position="390"/>
        <end position="403"/>
    </location>
</feature>
<dbReference type="SMART" id="SM00577">
    <property type="entry name" value="CPDc"/>
    <property type="match status" value="1"/>
</dbReference>
<evidence type="ECO:0000313" key="15">
    <source>
        <dbReference type="EMBL" id="CCO17467.1"/>
    </source>
</evidence>
<dbReference type="SUPFAM" id="SSF54236">
    <property type="entry name" value="Ubiquitin-like"/>
    <property type="match status" value="1"/>
</dbReference>
<dbReference type="EC" id="3.1.3.16" evidence="3"/>
<evidence type="ECO:0000256" key="4">
    <source>
        <dbReference type="ARBA" id="ARBA00022723"/>
    </source>
</evidence>
<comment type="cofactor">
    <cofactor evidence="1">
        <name>Mg(2+)</name>
        <dbReference type="ChEBI" id="CHEBI:18420"/>
    </cofactor>
</comment>
<evidence type="ECO:0000256" key="12">
    <source>
        <dbReference type="SAM" id="MobiDB-lite"/>
    </source>
</evidence>
<reference evidence="15 16" key="1">
    <citation type="submission" date="2011-10" db="EMBL/GenBank/DDBJ databases">
        <authorList>
            <person name="Genoscope - CEA"/>
        </authorList>
    </citation>
    <scope>NUCLEOTIDE SEQUENCE [LARGE SCALE GENOMIC DNA]</scope>
    <source>
        <strain evidence="15 16">RCC 1105</strain>
    </source>
</reference>
<dbReference type="InterPro" id="IPR011943">
    <property type="entry name" value="HAD-SF_hydro_IIID"/>
</dbReference>
<dbReference type="SMART" id="SM00213">
    <property type="entry name" value="UBQ"/>
    <property type="match status" value="1"/>
</dbReference>
<evidence type="ECO:0000256" key="3">
    <source>
        <dbReference type="ARBA" id="ARBA00013081"/>
    </source>
</evidence>
<feature type="domain" description="FCP1 homology" evidence="14">
    <location>
        <begin position="165"/>
        <end position="329"/>
    </location>
</feature>
<dbReference type="InterPro" id="IPR023214">
    <property type="entry name" value="HAD_sf"/>
</dbReference>
<keyword evidence="5" id="KW-0378">Hydrolase</keyword>
<dbReference type="EMBL" id="FO082271">
    <property type="protein sequence ID" value="CCO17467.1"/>
    <property type="molecule type" value="Genomic_DNA"/>
</dbReference>
<proteinExistence type="predicted"/>
<dbReference type="RefSeq" id="XP_007511346.1">
    <property type="nucleotide sequence ID" value="XM_007511284.1"/>
</dbReference>
<dbReference type="PANTHER" id="PTHR48493">
    <property type="entry name" value="UBIQUITIN-LIKE DOMAIN-CONTAINING CTD PHOSPHATASE 1"/>
    <property type="match status" value="1"/>
</dbReference>
<dbReference type="GO" id="GO:0004722">
    <property type="term" value="F:protein serine/threonine phosphatase activity"/>
    <property type="evidence" value="ECO:0007669"/>
    <property type="project" value="UniProtKB-EC"/>
</dbReference>
<keyword evidence="6" id="KW-0460">Magnesium</keyword>
<dbReference type="PANTHER" id="PTHR48493:SF1">
    <property type="entry name" value="UBIQUITIN-LIKE DOMAIN-CONTAINING CTD PHOSPHATASE 1"/>
    <property type="match status" value="1"/>
</dbReference>
<dbReference type="Gene3D" id="3.40.50.1000">
    <property type="entry name" value="HAD superfamily/HAD-like"/>
    <property type="match status" value="1"/>
</dbReference>
<dbReference type="PROSITE" id="PS50969">
    <property type="entry name" value="FCP1"/>
    <property type="match status" value="1"/>
</dbReference>
<keyword evidence="7" id="KW-0904">Protein phosphatase</keyword>
<evidence type="ECO:0000259" key="13">
    <source>
        <dbReference type="PROSITE" id="PS50053"/>
    </source>
</evidence>
<comment type="catalytic activity">
    <reaction evidence="10">
        <text>O-phospho-L-seryl-[protein] + H2O = L-seryl-[protein] + phosphate</text>
        <dbReference type="Rhea" id="RHEA:20629"/>
        <dbReference type="Rhea" id="RHEA-COMP:9863"/>
        <dbReference type="Rhea" id="RHEA-COMP:11604"/>
        <dbReference type="ChEBI" id="CHEBI:15377"/>
        <dbReference type="ChEBI" id="CHEBI:29999"/>
        <dbReference type="ChEBI" id="CHEBI:43474"/>
        <dbReference type="ChEBI" id="CHEBI:83421"/>
        <dbReference type="EC" id="3.1.3.16"/>
    </reaction>
</comment>
<dbReference type="STRING" id="41875.K8EH60"/>
<dbReference type="GeneID" id="19014117"/>
<evidence type="ECO:0000256" key="10">
    <source>
        <dbReference type="ARBA" id="ARBA00047761"/>
    </source>
</evidence>
<gene>
    <name evidence="15" type="ORF">Bathy08g01380</name>
</gene>
<dbReference type="InterPro" id="IPR029071">
    <property type="entry name" value="Ubiquitin-like_domsf"/>
</dbReference>
<evidence type="ECO:0000256" key="6">
    <source>
        <dbReference type="ARBA" id="ARBA00022842"/>
    </source>
</evidence>
<comment type="catalytic activity">
    <reaction evidence="11">
        <text>O-phospho-L-threonyl-[protein] + H2O = L-threonyl-[protein] + phosphate</text>
        <dbReference type="Rhea" id="RHEA:47004"/>
        <dbReference type="Rhea" id="RHEA-COMP:11060"/>
        <dbReference type="Rhea" id="RHEA-COMP:11605"/>
        <dbReference type="ChEBI" id="CHEBI:15377"/>
        <dbReference type="ChEBI" id="CHEBI:30013"/>
        <dbReference type="ChEBI" id="CHEBI:43474"/>
        <dbReference type="ChEBI" id="CHEBI:61977"/>
        <dbReference type="EC" id="3.1.3.16"/>
    </reaction>
</comment>
<dbReference type="GO" id="GO:0005634">
    <property type="term" value="C:nucleus"/>
    <property type="evidence" value="ECO:0007669"/>
    <property type="project" value="UniProtKB-SubCell"/>
</dbReference>
<name>K8EH60_9CHLO</name>
<evidence type="ECO:0000256" key="11">
    <source>
        <dbReference type="ARBA" id="ARBA00048336"/>
    </source>
</evidence>
<evidence type="ECO:0000256" key="1">
    <source>
        <dbReference type="ARBA" id="ARBA00001946"/>
    </source>
</evidence>
<evidence type="ECO:0000259" key="14">
    <source>
        <dbReference type="PROSITE" id="PS50969"/>
    </source>
</evidence>
<organism evidence="15 16">
    <name type="scientific">Bathycoccus prasinos</name>
    <dbReference type="NCBI Taxonomy" id="41875"/>
    <lineage>
        <taxon>Eukaryota</taxon>
        <taxon>Viridiplantae</taxon>
        <taxon>Chlorophyta</taxon>
        <taxon>Mamiellophyceae</taxon>
        <taxon>Mamiellales</taxon>
        <taxon>Bathycoccaceae</taxon>
        <taxon>Bathycoccus</taxon>
    </lineage>
</organism>
<feature type="compositionally biased region" description="Basic and acidic residues" evidence="12">
    <location>
        <begin position="429"/>
        <end position="439"/>
    </location>
</feature>
<feature type="domain" description="Ubiquitin-like" evidence="13">
    <location>
        <begin position="29"/>
        <end position="99"/>
    </location>
</feature>
<feature type="compositionally biased region" description="Acidic residues" evidence="12">
    <location>
        <begin position="1"/>
        <end position="12"/>
    </location>
</feature>